<feature type="compositionally biased region" description="Polar residues" evidence="2">
    <location>
        <begin position="579"/>
        <end position="596"/>
    </location>
</feature>
<evidence type="ECO:0000256" key="1">
    <source>
        <dbReference type="SAM" id="Coils"/>
    </source>
</evidence>
<organism evidence="3 4">
    <name type="scientific">Xylocopa violacea</name>
    <name type="common">Violet carpenter bee</name>
    <name type="synonym">Apis violacea</name>
    <dbReference type="NCBI Taxonomy" id="135666"/>
    <lineage>
        <taxon>Eukaryota</taxon>
        <taxon>Metazoa</taxon>
        <taxon>Ecdysozoa</taxon>
        <taxon>Arthropoda</taxon>
        <taxon>Hexapoda</taxon>
        <taxon>Insecta</taxon>
        <taxon>Pterygota</taxon>
        <taxon>Neoptera</taxon>
        <taxon>Endopterygota</taxon>
        <taxon>Hymenoptera</taxon>
        <taxon>Apocrita</taxon>
        <taxon>Aculeata</taxon>
        <taxon>Apoidea</taxon>
        <taxon>Anthophila</taxon>
        <taxon>Apidae</taxon>
        <taxon>Xylocopa</taxon>
        <taxon>Xylocopa</taxon>
    </lineage>
</organism>
<comment type="caution">
    <text evidence="3">The sequence shown here is derived from an EMBL/GenBank/DDBJ whole genome shotgun (WGS) entry which is preliminary data.</text>
</comment>
<dbReference type="EMBL" id="CAXAJV020001283">
    <property type="protein sequence ID" value="CAL7935335.1"/>
    <property type="molecule type" value="Genomic_DNA"/>
</dbReference>
<sequence length="621" mass="73130">MDCTEEELAKTNVFQLNILVPLIEMFDVYLSLEQKLSPDEFCIFLFVKEKSKEQCKLDFNPVRERFNNWKEIKGLPISLQNVIVDLFMNIARFVIFLESISKDYLEKQNSCNCSDLHQVIVFVYILSYRIFNLFFEDSIECFVHFKVKKILSLVKYLLHAETPNLFYQNGCLIFEEDFVDQKLVLPFLEATPCLEKLQEHLKEHIRNMKPPKKELTVPLSMNVLNRPRPPLKVPPSSPEDLSATKFAREVPRTNYLKPLTQSKLESLRATNKLKAMNLLKDANENAPSCFRRRKDPARRIEEVKPKRTFLRKSLPIFKPVEVKQTAASTLRECARVVSDEEKEIKKLKALTEGGFDPSTILKIEEEKRQQQREEELLRIKEKHLLALLSREGAFIAKQSLLNDVKAQAENVRKEKQEIYEKLEKWRQNHNKEMMEIVERCREMEQASREAFNTMIDEKKQKAAEISEKSRQLKAQLAKRREEETRRKVKLIQEIKTIQSLRQLPFKDFDPTESSGLGLLCEMSLAELKERLFWMRMKLDEDTKDRRFAILRERERQKNLIEDTRRALEEYKASKRAPSTIRSKSQLRQPEPVSSSKVDALQKKLEERRALRMQQEAACDSK</sequence>
<gene>
    <name evidence="3" type="ORF">XYLVIOL_LOCUS1529</name>
</gene>
<keyword evidence="1" id="KW-0175">Coiled coil</keyword>
<protein>
    <submittedName>
        <fullName evidence="3">Uncharacterized protein</fullName>
    </submittedName>
</protein>
<reference evidence="3 4" key="1">
    <citation type="submission" date="2024-08" db="EMBL/GenBank/DDBJ databases">
        <authorList>
            <person name="Will J Nash"/>
            <person name="Angela Man"/>
            <person name="Seanna McTaggart"/>
            <person name="Kendall Baker"/>
            <person name="Tom Barker"/>
            <person name="Leah Catchpole"/>
            <person name="Alex Durrant"/>
            <person name="Karim Gharbi"/>
            <person name="Naomi Irish"/>
            <person name="Gemy Kaithakottil"/>
            <person name="Debby Ku"/>
            <person name="Aaliyah Providence"/>
            <person name="Felix Shaw"/>
            <person name="David Swarbreck"/>
            <person name="Chris Watkins"/>
            <person name="Ann M. McCartney"/>
            <person name="Giulio Formenti"/>
            <person name="Alice Mouton"/>
            <person name="Noel Vella"/>
            <person name="Bjorn M von Reumont"/>
            <person name="Adriana Vella"/>
            <person name="Wilfried Haerty"/>
        </authorList>
    </citation>
    <scope>NUCLEOTIDE SEQUENCE [LARGE SCALE GENOMIC DNA]</scope>
</reference>
<feature type="region of interest" description="Disordered" evidence="2">
    <location>
        <begin position="571"/>
        <end position="599"/>
    </location>
</feature>
<accession>A0ABP1N2Y8</accession>
<name>A0ABP1N2Y8_XYLVO</name>
<keyword evidence="4" id="KW-1185">Reference proteome</keyword>
<dbReference type="InterPro" id="IPR039341">
    <property type="entry name" value="CFAP99"/>
</dbReference>
<dbReference type="PANTHER" id="PTHR34649:SF1">
    <property type="entry name" value="CILIA- AND FLAGELLA-ASSOCIATED PROTEIN 99"/>
    <property type="match status" value="1"/>
</dbReference>
<evidence type="ECO:0000313" key="3">
    <source>
        <dbReference type="EMBL" id="CAL7935335.1"/>
    </source>
</evidence>
<dbReference type="PANTHER" id="PTHR34649">
    <property type="entry name" value="CILIA- AND FLAGELLA-ASSOCIATED PROTEIN 99"/>
    <property type="match status" value="1"/>
</dbReference>
<proteinExistence type="predicted"/>
<evidence type="ECO:0000313" key="4">
    <source>
        <dbReference type="Proteomes" id="UP001642520"/>
    </source>
</evidence>
<feature type="coiled-coil region" evidence="1">
    <location>
        <begin position="330"/>
        <end position="493"/>
    </location>
</feature>
<dbReference type="Proteomes" id="UP001642520">
    <property type="component" value="Unassembled WGS sequence"/>
</dbReference>
<evidence type="ECO:0000256" key="2">
    <source>
        <dbReference type="SAM" id="MobiDB-lite"/>
    </source>
</evidence>